<feature type="transmembrane region" description="Helical" evidence="1">
    <location>
        <begin position="7"/>
        <end position="25"/>
    </location>
</feature>
<accession>A0ABT1K595</accession>
<evidence type="ECO:0000256" key="1">
    <source>
        <dbReference type="SAM" id="Phobius"/>
    </source>
</evidence>
<proteinExistence type="predicted"/>
<keyword evidence="1" id="KW-0812">Transmembrane</keyword>
<feature type="transmembrane region" description="Helical" evidence="1">
    <location>
        <begin position="148"/>
        <end position="167"/>
    </location>
</feature>
<reference evidence="2 3" key="1">
    <citation type="submission" date="2022-06" db="EMBL/GenBank/DDBJ databases">
        <title>Sequencing the genomes of 1000 actinobacteria strains.</title>
        <authorList>
            <person name="Klenk H.-P."/>
        </authorList>
    </citation>
    <scope>NUCLEOTIDE SEQUENCE [LARGE SCALE GENOMIC DNA]</scope>
    <source>
        <strain evidence="2 3">DSM 44170</strain>
    </source>
</reference>
<feature type="transmembrane region" description="Helical" evidence="1">
    <location>
        <begin position="64"/>
        <end position="82"/>
    </location>
</feature>
<keyword evidence="3" id="KW-1185">Reference proteome</keyword>
<dbReference type="NCBIfam" id="NF041646">
    <property type="entry name" value="VC0807_fam"/>
    <property type="match status" value="1"/>
</dbReference>
<sequence>MAKLRAVALNWGPTIAFNVVLPWLTYTLLTDRGMSDVAALAVSAVWPAVEVLGILLIRRRLDDFGVLALIVVGLGVLGSLVFQDERLALVKESAVTGLFGLVLLGSLLTPRPLMFYFGRKFGTDGTDEGLARWNDLWQYAGFRRVQRILTVVWGVVYLAEAVVRFALSYVLSTAAMVTISTVLPIAVTAALVTWTIAYGRRSRAAAARNNPAAFAAPQEGVT</sequence>
<keyword evidence="1" id="KW-1133">Transmembrane helix</keyword>
<name>A0ABT1K595_9ACTN</name>
<dbReference type="Proteomes" id="UP001320766">
    <property type="component" value="Unassembled WGS sequence"/>
</dbReference>
<organism evidence="2 3">
    <name type="scientific">Nonomuraea roseoviolacea subsp. carminata</name>
    <dbReference type="NCBI Taxonomy" id="160689"/>
    <lineage>
        <taxon>Bacteria</taxon>
        <taxon>Bacillati</taxon>
        <taxon>Actinomycetota</taxon>
        <taxon>Actinomycetes</taxon>
        <taxon>Streptosporangiales</taxon>
        <taxon>Streptosporangiaceae</taxon>
        <taxon>Nonomuraea</taxon>
    </lineage>
</organism>
<gene>
    <name evidence="2" type="ORF">HD595_005182</name>
</gene>
<keyword evidence="1" id="KW-0472">Membrane</keyword>
<feature type="transmembrane region" description="Helical" evidence="1">
    <location>
        <begin position="94"/>
        <end position="110"/>
    </location>
</feature>
<feature type="transmembrane region" description="Helical" evidence="1">
    <location>
        <begin position="37"/>
        <end position="57"/>
    </location>
</feature>
<protein>
    <submittedName>
        <fullName evidence="2">Intracellular septation protein A</fullName>
    </submittedName>
</protein>
<comment type="caution">
    <text evidence="2">The sequence shown here is derived from an EMBL/GenBank/DDBJ whole genome shotgun (WGS) entry which is preliminary data.</text>
</comment>
<dbReference type="EMBL" id="JAMZEC010000001">
    <property type="protein sequence ID" value="MCP2349060.1"/>
    <property type="molecule type" value="Genomic_DNA"/>
</dbReference>
<evidence type="ECO:0000313" key="3">
    <source>
        <dbReference type="Proteomes" id="UP001320766"/>
    </source>
</evidence>
<feature type="transmembrane region" description="Helical" evidence="1">
    <location>
        <begin position="173"/>
        <end position="198"/>
    </location>
</feature>
<evidence type="ECO:0000313" key="2">
    <source>
        <dbReference type="EMBL" id="MCP2349060.1"/>
    </source>
</evidence>
<dbReference type="RefSeq" id="WP_253773303.1">
    <property type="nucleotide sequence ID" value="NZ_BAAAVE010000007.1"/>
</dbReference>